<feature type="compositionally biased region" description="Basic and acidic residues" evidence="2">
    <location>
        <begin position="299"/>
        <end position="329"/>
    </location>
</feature>
<organism evidence="4 5">
    <name type="scientific">Rotaria sordida</name>
    <dbReference type="NCBI Taxonomy" id="392033"/>
    <lineage>
        <taxon>Eukaryota</taxon>
        <taxon>Metazoa</taxon>
        <taxon>Spiralia</taxon>
        <taxon>Gnathifera</taxon>
        <taxon>Rotifera</taxon>
        <taxon>Eurotatoria</taxon>
        <taxon>Bdelloidea</taxon>
        <taxon>Philodinida</taxon>
        <taxon>Philodinidae</taxon>
        <taxon>Rotaria</taxon>
    </lineage>
</organism>
<feature type="region of interest" description="Disordered" evidence="2">
    <location>
        <begin position="266"/>
        <end position="329"/>
    </location>
</feature>
<dbReference type="InterPro" id="IPR039062">
    <property type="entry name" value="SPAT1"/>
</dbReference>
<dbReference type="PANTHER" id="PTHR14421">
    <property type="entry name" value="SPERMATOGENESIS-ASSOCIATED PROTEIN 1"/>
    <property type="match status" value="1"/>
</dbReference>
<feature type="region of interest" description="Disordered" evidence="2">
    <location>
        <begin position="440"/>
        <end position="485"/>
    </location>
</feature>
<feature type="region of interest" description="Disordered" evidence="2">
    <location>
        <begin position="382"/>
        <end position="424"/>
    </location>
</feature>
<feature type="region of interest" description="Disordered" evidence="2">
    <location>
        <begin position="168"/>
        <end position="241"/>
    </location>
</feature>
<feature type="compositionally biased region" description="Basic and acidic residues" evidence="2">
    <location>
        <begin position="640"/>
        <end position="664"/>
    </location>
</feature>
<feature type="compositionally biased region" description="Polar residues" evidence="2">
    <location>
        <begin position="500"/>
        <end position="516"/>
    </location>
</feature>
<dbReference type="InterPro" id="IPR031478">
    <property type="entry name" value="SPATA1_C"/>
</dbReference>
<accession>A0A814YTG9</accession>
<evidence type="ECO:0000259" key="3">
    <source>
        <dbReference type="Pfam" id="PF15743"/>
    </source>
</evidence>
<name>A0A814YTG9_9BILA</name>
<dbReference type="InterPro" id="IPR000048">
    <property type="entry name" value="IQ_motif_EF-hand-BS"/>
</dbReference>
<dbReference type="PROSITE" id="PS50096">
    <property type="entry name" value="IQ"/>
    <property type="match status" value="1"/>
</dbReference>
<feature type="coiled-coil region" evidence="1">
    <location>
        <begin position="799"/>
        <end position="826"/>
    </location>
</feature>
<feature type="compositionally biased region" description="Polar residues" evidence="2">
    <location>
        <begin position="548"/>
        <end position="560"/>
    </location>
</feature>
<feature type="compositionally biased region" description="Polar residues" evidence="2">
    <location>
        <begin position="215"/>
        <end position="227"/>
    </location>
</feature>
<dbReference type="AlphaFoldDB" id="A0A814YTG9"/>
<sequence length="829" mass="97843">MLQPRLENEQLNLLPNLLTSERSRTGFITTDRPDSSQLVDLHVYIIPKKVWKGVQHLAENEAMDEAISAGFVHVSPNMKIRDLRDSIEQLCGTESYFPRDFIFLRSVGRCLTRVKPRQESELKVKNYRPPQTFAPEIYLLEGRHEDYAHIPCASPALSSTSYIFGNRNQNDSNYDNNGQSPTRFPQNYNRRPMRGGKHYPPSMNANDSLYHFPSSGRQSWAKFTQNGSDHEESPNHMSNITNMMPRELSKLKEEQERLRRRQAELERMRRAAEEKKARSEREEEERRRQQQANAEREEEERRRRQEKAEAERRRLEQEKAEAERRRLEQERAAAERRRLEQERAAAARRRLQQEEAAATKIQASYRGFKDRQAFNERKRSVINDDSRMLSSKSHTTKKEKVKTNEEETDDIDHDNNDHHLSHGTNKLDRVMEVENKNETSIKNHTTYQNFRRRSLLIPTPVESRHENRKISSPKSSKSDHSDNEHEDIQNDISQIFTRSSSIGSTSYPDSSNTTQEETLRLKQEPTTSIDSSASSILSIKYQRKRARSNLSTHSKTQETVVTEPFSIDSPIHSSKKERKSHDNENNTRNQTNNKLRRSSSESLQRSTPEIYPEHKITDDEIELERREAEARRRRQLEDDEQKRKAKELEEQRRRELAKRQREDPETLRARLQELRARRADLEKIREEVIKHLKNIHNRITLRRKEARDMWKKKYFFEKKKTPPLEERVMLLKNELEQIHNKTIQTIDGEAKHAMQIGYTKEAEIGNYIVQITRTHHNIQDIRHQVEQAKLRLTTDVKLRNQAESECRSLRHELNQAKMNLNHIKTRVGA</sequence>
<feature type="compositionally biased region" description="Basic and acidic residues" evidence="2">
    <location>
        <begin position="611"/>
        <end position="630"/>
    </location>
</feature>
<evidence type="ECO:0000256" key="2">
    <source>
        <dbReference type="SAM" id="MobiDB-lite"/>
    </source>
</evidence>
<evidence type="ECO:0000313" key="5">
    <source>
        <dbReference type="Proteomes" id="UP000663864"/>
    </source>
</evidence>
<feature type="compositionally biased region" description="Basic and acidic residues" evidence="2">
    <location>
        <begin position="476"/>
        <end position="485"/>
    </location>
</feature>
<protein>
    <recommendedName>
        <fullName evidence="3">Spermatogenesis-associated protein 1 C-terminal domain-containing protein</fullName>
    </recommendedName>
</protein>
<dbReference type="Pfam" id="PF00612">
    <property type="entry name" value="IQ"/>
    <property type="match status" value="1"/>
</dbReference>
<dbReference type="EMBL" id="CAJNOT010001672">
    <property type="protein sequence ID" value="CAF1233877.1"/>
    <property type="molecule type" value="Genomic_DNA"/>
</dbReference>
<feature type="compositionally biased region" description="Basic and acidic residues" evidence="2">
    <location>
        <begin position="413"/>
        <end position="424"/>
    </location>
</feature>
<dbReference type="CDD" id="cd23767">
    <property type="entry name" value="IQCD"/>
    <property type="match status" value="1"/>
</dbReference>
<dbReference type="Pfam" id="PF15743">
    <property type="entry name" value="SPATA1_C"/>
    <property type="match status" value="1"/>
</dbReference>
<proteinExistence type="predicted"/>
<feature type="compositionally biased region" description="Basic and acidic residues" evidence="2">
    <location>
        <begin position="396"/>
        <end position="405"/>
    </location>
</feature>
<comment type="caution">
    <text evidence="4">The sequence shown here is derived from an EMBL/GenBank/DDBJ whole genome shotgun (WGS) entry which is preliminary data.</text>
</comment>
<feature type="compositionally biased region" description="Low complexity" evidence="2">
    <location>
        <begin position="168"/>
        <end position="180"/>
    </location>
</feature>
<evidence type="ECO:0000313" key="4">
    <source>
        <dbReference type="EMBL" id="CAF1233877.1"/>
    </source>
</evidence>
<feature type="region of interest" description="Disordered" evidence="2">
    <location>
        <begin position="500"/>
        <end position="532"/>
    </location>
</feature>
<dbReference type="Proteomes" id="UP000663864">
    <property type="component" value="Unassembled WGS sequence"/>
</dbReference>
<feature type="domain" description="Spermatogenesis-associated protein 1 C-terminal" evidence="3">
    <location>
        <begin position="671"/>
        <end position="817"/>
    </location>
</feature>
<feature type="compositionally biased region" description="Basic and acidic residues" evidence="2">
    <location>
        <begin position="266"/>
        <end position="288"/>
    </location>
</feature>
<feature type="region of interest" description="Disordered" evidence="2">
    <location>
        <begin position="546"/>
        <end position="664"/>
    </location>
</feature>
<gene>
    <name evidence="4" type="ORF">ZHD862_LOCUS24513</name>
</gene>
<keyword evidence="1" id="KW-0175">Coiled coil</keyword>
<dbReference type="SMART" id="SM00015">
    <property type="entry name" value="IQ"/>
    <property type="match status" value="1"/>
</dbReference>
<evidence type="ECO:0000256" key="1">
    <source>
        <dbReference type="SAM" id="Coils"/>
    </source>
</evidence>
<dbReference type="PANTHER" id="PTHR14421:SF3">
    <property type="entry name" value="SPERMATOGENESIS-ASSOCIATED PROTEIN 1"/>
    <property type="match status" value="1"/>
</dbReference>
<reference evidence="4" key="1">
    <citation type="submission" date="2021-02" db="EMBL/GenBank/DDBJ databases">
        <authorList>
            <person name="Nowell W R."/>
        </authorList>
    </citation>
    <scope>NUCLEOTIDE SEQUENCE</scope>
</reference>